<dbReference type="Proteomes" id="UP000194360">
    <property type="component" value="Unassembled WGS sequence"/>
</dbReference>
<dbReference type="RefSeq" id="WP_085913384.1">
    <property type="nucleotide sequence ID" value="NZ_AP018920.1"/>
</dbReference>
<name>A0A1Y2MY82_PSEAH</name>
<dbReference type="EMBL" id="MIGB01000015">
    <property type="protein sequence ID" value="OSY39939.1"/>
    <property type="molecule type" value="Genomic_DNA"/>
</dbReference>
<keyword evidence="1 4" id="KW-0808">Transferase</keyword>
<sequence length="335" mass="36300">MTIGTIAVSGSIATDHLMRFPGRFADHILIGKLDRLSLSFLVDQLVVHRGGVAANIAYGMGLLGRRPLLLGAVGADFDDYRRRLEENRVICDEVLVVESAHTGRFTCTTDADECQIASFHPGAMSESKTITIAPVHARHEISLILIGACDPDAMITHTRQARSLGVDFAADPSQQLPRLDGQQCRELIDGARYLFTNEYEWQLLRERTRWSAEEITRRVGLRVTTLGRAGVEIADRDGLELRIPAVPAREVLDPTGVGDGFRAGFLSGIDAGLTPERAAQLGALVAVLVIETEGAQEWSISEADLPRLADAYGDDAVTEIAPVLQYGRTSTVSAG</sequence>
<dbReference type="PANTHER" id="PTHR10584:SF166">
    <property type="entry name" value="RIBOKINASE"/>
    <property type="match status" value="1"/>
</dbReference>
<dbReference type="InterPro" id="IPR029056">
    <property type="entry name" value="Ribokinase-like"/>
</dbReference>
<dbReference type="AlphaFoldDB" id="A0A1Y2MY82"/>
<evidence type="ECO:0000256" key="2">
    <source>
        <dbReference type="ARBA" id="ARBA00022777"/>
    </source>
</evidence>
<evidence type="ECO:0000259" key="3">
    <source>
        <dbReference type="Pfam" id="PF00294"/>
    </source>
</evidence>
<proteinExistence type="predicted"/>
<keyword evidence="5" id="KW-1185">Reference proteome</keyword>
<dbReference type="PANTHER" id="PTHR10584">
    <property type="entry name" value="SUGAR KINASE"/>
    <property type="match status" value="1"/>
</dbReference>
<reference evidence="4 5" key="1">
    <citation type="submission" date="2016-09" db="EMBL/GenBank/DDBJ databases">
        <title>Pseudonocardia autotrophica DSM535, a candidate organism with high potential of specific P450 cytochromes.</title>
        <authorList>
            <person name="Grumaz C."/>
            <person name="Vainshtein Y."/>
            <person name="Kirstahler P."/>
            <person name="Sohn K."/>
        </authorList>
    </citation>
    <scope>NUCLEOTIDE SEQUENCE [LARGE SCALE GENOMIC DNA]</scope>
    <source>
        <strain evidence="4 5">DSM 535</strain>
    </source>
</reference>
<evidence type="ECO:0000313" key="4">
    <source>
        <dbReference type="EMBL" id="OSY39939.1"/>
    </source>
</evidence>
<gene>
    <name evidence="4" type="primary">adoK_1</name>
    <name evidence="4" type="ORF">BG845_03174</name>
</gene>
<dbReference type="GO" id="GO:0004001">
    <property type="term" value="F:adenosine kinase activity"/>
    <property type="evidence" value="ECO:0007669"/>
    <property type="project" value="UniProtKB-EC"/>
</dbReference>
<comment type="caution">
    <text evidence="4">The sequence shown here is derived from an EMBL/GenBank/DDBJ whole genome shotgun (WGS) entry which is preliminary data.</text>
</comment>
<accession>A0A1Y2MY82</accession>
<protein>
    <submittedName>
        <fullName evidence="4">Adenosine kinase</fullName>
        <ecNumber evidence="4">2.7.1.20</ecNumber>
    </submittedName>
</protein>
<dbReference type="CDD" id="cd01942">
    <property type="entry name" value="ribokinase_group_A"/>
    <property type="match status" value="1"/>
</dbReference>
<evidence type="ECO:0000256" key="1">
    <source>
        <dbReference type="ARBA" id="ARBA00022679"/>
    </source>
</evidence>
<dbReference type="Gene3D" id="3.40.1190.20">
    <property type="match status" value="1"/>
</dbReference>
<dbReference type="STRING" id="2074.BG845_03174"/>
<dbReference type="OrthoDB" id="9779730at2"/>
<dbReference type="PROSITE" id="PS00583">
    <property type="entry name" value="PFKB_KINASES_1"/>
    <property type="match status" value="1"/>
</dbReference>
<dbReference type="SUPFAM" id="SSF53613">
    <property type="entry name" value="Ribokinase-like"/>
    <property type="match status" value="1"/>
</dbReference>
<dbReference type="Pfam" id="PF00294">
    <property type="entry name" value="PfkB"/>
    <property type="match status" value="1"/>
</dbReference>
<dbReference type="InterPro" id="IPR011611">
    <property type="entry name" value="PfkB_dom"/>
</dbReference>
<keyword evidence="2 4" id="KW-0418">Kinase</keyword>
<dbReference type="EC" id="2.7.1.20" evidence="4"/>
<feature type="domain" description="Carbohydrate kinase PfkB" evidence="3">
    <location>
        <begin position="36"/>
        <end position="297"/>
    </location>
</feature>
<evidence type="ECO:0000313" key="5">
    <source>
        <dbReference type="Proteomes" id="UP000194360"/>
    </source>
</evidence>
<dbReference type="InterPro" id="IPR002173">
    <property type="entry name" value="Carboh/pur_kinase_PfkB_CS"/>
</dbReference>
<organism evidence="4 5">
    <name type="scientific">Pseudonocardia autotrophica</name>
    <name type="common">Amycolata autotrophica</name>
    <name type="synonym">Nocardia autotrophica</name>
    <dbReference type="NCBI Taxonomy" id="2074"/>
    <lineage>
        <taxon>Bacteria</taxon>
        <taxon>Bacillati</taxon>
        <taxon>Actinomycetota</taxon>
        <taxon>Actinomycetes</taxon>
        <taxon>Pseudonocardiales</taxon>
        <taxon>Pseudonocardiaceae</taxon>
        <taxon>Pseudonocardia</taxon>
    </lineage>
</organism>